<accession>A0A8J3ERI0</accession>
<dbReference type="GO" id="GO:0006567">
    <property type="term" value="P:L-threonine catabolic process"/>
    <property type="evidence" value="ECO:0007669"/>
    <property type="project" value="UniProtKB-UniRule"/>
</dbReference>
<dbReference type="PANTHER" id="PTHR48097">
    <property type="entry name" value="L-THREONINE ALDOLASE-RELATED"/>
    <property type="match status" value="1"/>
</dbReference>
<evidence type="ECO:0000256" key="1">
    <source>
        <dbReference type="ARBA" id="ARBA00001933"/>
    </source>
</evidence>
<comment type="function">
    <text evidence="5">Catalyzes the cleavage of L-allo-threonine and L-threonine to glycine and acetaldehyde.</text>
</comment>
<name>A0A8J3ERI0_9PROT</name>
<protein>
    <recommendedName>
        <fullName evidence="5">L-threonine aldolase</fullName>
        <ecNumber evidence="5">4.1.2.48</ecNumber>
    </recommendedName>
</protein>
<dbReference type="Pfam" id="PF01212">
    <property type="entry name" value="Beta_elim_lyase"/>
    <property type="match status" value="1"/>
</dbReference>
<evidence type="ECO:0000313" key="8">
    <source>
        <dbReference type="EMBL" id="NHK28148.1"/>
    </source>
</evidence>
<dbReference type="InterPro" id="IPR015422">
    <property type="entry name" value="PyrdxlP-dep_Trfase_small"/>
</dbReference>
<dbReference type="GO" id="GO:0004793">
    <property type="term" value="F:threonine aldolase activity"/>
    <property type="evidence" value="ECO:0007669"/>
    <property type="project" value="UniProtKB-UniRule"/>
</dbReference>
<dbReference type="Proteomes" id="UP000621856">
    <property type="component" value="Unassembled WGS sequence"/>
</dbReference>
<evidence type="ECO:0000256" key="3">
    <source>
        <dbReference type="ARBA" id="ARBA00011881"/>
    </source>
</evidence>
<keyword evidence="10" id="KW-1185">Reference proteome</keyword>
<evidence type="ECO:0000259" key="6">
    <source>
        <dbReference type="Pfam" id="PF01212"/>
    </source>
</evidence>
<comment type="subunit">
    <text evidence="3">Homotetramer.</text>
</comment>
<dbReference type="EMBL" id="VCJR02000002">
    <property type="protein sequence ID" value="NHK28148.1"/>
    <property type="molecule type" value="Genomic_DNA"/>
</dbReference>
<dbReference type="EC" id="4.1.2.48" evidence="5"/>
<comment type="cofactor">
    <cofactor evidence="1 5">
        <name>pyridoxal 5'-phosphate</name>
        <dbReference type="ChEBI" id="CHEBI:597326"/>
    </cofactor>
</comment>
<sequence>MLFTSDNWAGVHPAIMQAITEANDGSVPAYGNDALSKRVTAKFEEIFEHECHVFFASTGGAANGLALSQLVPPYGGTFCHEVSHVQMDECGTPEFYSGGAKLLTLPGKDAKLTAAAVEEGMRFYTPPMTHHVIPKAVSLTQVTEAGTAYTPDEVGAIGAVARRHNLKVHMDGARFSNAIATLGCAPADVTWRAGVDVLCFGATKNGALCAEAVVFFDKAHTEEFAWRHKRAGHVWSKARFMAAQWKAFLSNDLWLDLAGNANAMANRLGEKLGAMPGFTIAHPVQANEVFLTFPDGVAQKLLDQGAQFYDWVYPGDTWNGKLKRLVTNYRTTEQEVDRFIDLAAECTG</sequence>
<comment type="catalytic activity">
    <reaction evidence="5">
        <text>L-threonine = acetaldehyde + glycine</text>
        <dbReference type="Rhea" id="RHEA:19625"/>
        <dbReference type="ChEBI" id="CHEBI:15343"/>
        <dbReference type="ChEBI" id="CHEBI:57305"/>
        <dbReference type="ChEBI" id="CHEBI:57926"/>
        <dbReference type="EC" id="4.1.2.48"/>
    </reaction>
</comment>
<evidence type="ECO:0000313" key="10">
    <source>
        <dbReference type="Proteomes" id="UP000818603"/>
    </source>
</evidence>
<dbReference type="Gene3D" id="3.90.1150.10">
    <property type="entry name" value="Aspartate Aminotransferase, domain 1"/>
    <property type="match status" value="1"/>
</dbReference>
<comment type="caution">
    <text evidence="7">The sequence shown here is derived from an EMBL/GenBank/DDBJ whole genome shotgun (WGS) entry which is preliminary data.</text>
</comment>
<dbReference type="SUPFAM" id="SSF53383">
    <property type="entry name" value="PLP-dependent transferases"/>
    <property type="match status" value="1"/>
</dbReference>
<keyword evidence="5" id="KW-0456">Lyase</keyword>
<reference evidence="8 10" key="2">
    <citation type="submission" date="2020-02" db="EMBL/GenBank/DDBJ databases">
        <title>Genome sequence of Parvularcula flava strain NH6-79.</title>
        <authorList>
            <person name="Abdul Karim M.H."/>
            <person name="Lam M.Q."/>
            <person name="Chen S.J."/>
            <person name="Yahya A."/>
            <person name="Shahir S."/>
            <person name="Shamsir M.S."/>
            <person name="Chong C.S."/>
        </authorList>
    </citation>
    <scope>NUCLEOTIDE SEQUENCE [LARGE SCALE GENOMIC DNA]</scope>
    <source>
        <strain evidence="8 10">NH6-79</strain>
    </source>
</reference>
<reference evidence="7" key="1">
    <citation type="journal article" date="2014" name="Int. J. Syst. Evol. Microbiol.">
        <title>Complete genome sequence of Corynebacterium casei LMG S-19264T (=DSM 44701T), isolated from a smear-ripened cheese.</title>
        <authorList>
            <consortium name="US DOE Joint Genome Institute (JGI-PGF)"/>
            <person name="Walter F."/>
            <person name="Albersmeier A."/>
            <person name="Kalinowski J."/>
            <person name="Ruckert C."/>
        </authorList>
    </citation>
    <scope>NUCLEOTIDE SEQUENCE</scope>
    <source>
        <strain evidence="7">CGMCC 1.14984</strain>
    </source>
</reference>
<dbReference type="Gene3D" id="3.40.640.10">
    <property type="entry name" value="Type I PLP-dependent aspartate aminotransferase-like (Major domain)"/>
    <property type="match status" value="1"/>
</dbReference>
<organism evidence="7 9">
    <name type="scientific">Aquisalinus luteolus</name>
    <dbReference type="NCBI Taxonomy" id="1566827"/>
    <lineage>
        <taxon>Bacteria</taxon>
        <taxon>Pseudomonadati</taxon>
        <taxon>Pseudomonadota</taxon>
        <taxon>Alphaproteobacteria</taxon>
        <taxon>Parvularculales</taxon>
        <taxon>Parvularculaceae</taxon>
        <taxon>Aquisalinus</taxon>
    </lineage>
</organism>
<dbReference type="Proteomes" id="UP000818603">
    <property type="component" value="Unassembled WGS sequence"/>
</dbReference>
<dbReference type="InterPro" id="IPR015421">
    <property type="entry name" value="PyrdxlP-dep_Trfase_major"/>
</dbReference>
<reference evidence="7" key="3">
    <citation type="submission" date="2020-09" db="EMBL/GenBank/DDBJ databases">
        <authorList>
            <person name="Sun Q."/>
            <person name="Zhou Y."/>
        </authorList>
    </citation>
    <scope>NUCLEOTIDE SEQUENCE</scope>
    <source>
        <strain evidence="7">CGMCC 1.14984</strain>
    </source>
</reference>
<dbReference type="PIRSF" id="PIRSF038940">
    <property type="entry name" value="Low_specificity_LTA"/>
    <property type="match status" value="1"/>
</dbReference>
<evidence type="ECO:0000313" key="7">
    <source>
        <dbReference type="EMBL" id="GGH97607.1"/>
    </source>
</evidence>
<dbReference type="InterPro" id="IPR026273">
    <property type="entry name" value="Low_specificity_L-TA_bact"/>
</dbReference>
<dbReference type="PANTHER" id="PTHR48097:SF5">
    <property type="entry name" value="LOW SPECIFICITY L-THREONINE ALDOLASE"/>
    <property type="match status" value="1"/>
</dbReference>
<dbReference type="EMBL" id="BMGZ01000002">
    <property type="protein sequence ID" value="GGH97607.1"/>
    <property type="molecule type" value="Genomic_DNA"/>
</dbReference>
<evidence type="ECO:0000313" key="9">
    <source>
        <dbReference type="Proteomes" id="UP000621856"/>
    </source>
</evidence>
<comment type="catalytic activity">
    <reaction evidence="5">
        <text>L-allo-threonine = acetaldehyde + glycine</text>
        <dbReference type="Rhea" id="RHEA:26209"/>
        <dbReference type="ChEBI" id="CHEBI:15343"/>
        <dbReference type="ChEBI" id="CHEBI:57305"/>
        <dbReference type="ChEBI" id="CHEBI:58585"/>
        <dbReference type="EC" id="4.1.2.48"/>
    </reaction>
</comment>
<dbReference type="RefSeq" id="WP_155139914.1">
    <property type="nucleotide sequence ID" value="NZ_BMGZ01000002.1"/>
</dbReference>
<evidence type="ECO:0000256" key="2">
    <source>
        <dbReference type="ARBA" id="ARBA00006966"/>
    </source>
</evidence>
<evidence type="ECO:0000256" key="4">
    <source>
        <dbReference type="ARBA" id="ARBA00022898"/>
    </source>
</evidence>
<dbReference type="AlphaFoldDB" id="A0A8J3ERI0"/>
<feature type="domain" description="Aromatic amino acid beta-eliminating lyase/threonine aldolase" evidence="6">
    <location>
        <begin position="3"/>
        <end position="292"/>
    </location>
</feature>
<comment type="similarity">
    <text evidence="2 5">Belongs to the threonine aldolase family.</text>
</comment>
<evidence type="ECO:0000256" key="5">
    <source>
        <dbReference type="PIRNR" id="PIRNR038940"/>
    </source>
</evidence>
<dbReference type="InterPro" id="IPR015424">
    <property type="entry name" value="PyrdxlP-dep_Trfase"/>
</dbReference>
<dbReference type="InterPro" id="IPR001597">
    <property type="entry name" value="ArAA_b-elim_lyase/Thr_aldolase"/>
</dbReference>
<gene>
    <name evidence="7" type="primary">ald</name>
    <name evidence="8" type="ORF">FF098_009560</name>
    <name evidence="7" type="ORF">GCM10011355_19240</name>
</gene>
<keyword evidence="4 5" id="KW-0663">Pyridoxal phosphate</keyword>
<proteinExistence type="inferred from homology"/>